<feature type="transmembrane region" description="Helical" evidence="6">
    <location>
        <begin position="304"/>
        <end position="328"/>
    </location>
</feature>
<organism evidence="8 9">
    <name type="scientific">Aneurinibacillus aneurinilyticus</name>
    <name type="common">Bacillus aneurinolyticus</name>
    <dbReference type="NCBI Taxonomy" id="1391"/>
    <lineage>
        <taxon>Bacteria</taxon>
        <taxon>Bacillati</taxon>
        <taxon>Bacillota</taxon>
        <taxon>Bacilli</taxon>
        <taxon>Bacillales</taxon>
        <taxon>Paenibacillaceae</taxon>
        <taxon>Aneurinibacillus group</taxon>
        <taxon>Aneurinibacillus</taxon>
    </lineage>
</organism>
<evidence type="ECO:0000256" key="1">
    <source>
        <dbReference type="ARBA" id="ARBA00004651"/>
    </source>
</evidence>
<evidence type="ECO:0000259" key="7">
    <source>
        <dbReference type="PROSITE" id="PS50850"/>
    </source>
</evidence>
<dbReference type="InterPro" id="IPR036259">
    <property type="entry name" value="MFS_trans_sf"/>
</dbReference>
<accession>A0A848CUV4</accession>
<dbReference type="GO" id="GO:0022857">
    <property type="term" value="F:transmembrane transporter activity"/>
    <property type="evidence" value="ECO:0007669"/>
    <property type="project" value="InterPro"/>
</dbReference>
<feature type="transmembrane region" description="Helical" evidence="6">
    <location>
        <begin position="249"/>
        <end position="268"/>
    </location>
</feature>
<evidence type="ECO:0000313" key="9">
    <source>
        <dbReference type="Proteomes" id="UP000561326"/>
    </source>
</evidence>
<dbReference type="AlphaFoldDB" id="A0A848CUV4"/>
<evidence type="ECO:0000256" key="2">
    <source>
        <dbReference type="ARBA" id="ARBA00022448"/>
    </source>
</evidence>
<reference evidence="8 9" key="1">
    <citation type="submission" date="2020-04" db="EMBL/GenBank/DDBJ databases">
        <authorList>
            <person name="Hitch T.C.A."/>
            <person name="Wylensek D."/>
            <person name="Clavel T."/>
        </authorList>
    </citation>
    <scope>NUCLEOTIDE SEQUENCE [LARGE SCALE GENOMIC DNA]</scope>
    <source>
        <strain evidence="8 9">WB01_D5_05</strain>
    </source>
</reference>
<keyword evidence="5 6" id="KW-0472">Membrane</keyword>
<keyword evidence="4 6" id="KW-1133">Transmembrane helix</keyword>
<gene>
    <name evidence="8" type="ORF">HF838_05365</name>
</gene>
<feature type="transmembrane region" description="Helical" evidence="6">
    <location>
        <begin position="86"/>
        <end position="112"/>
    </location>
</feature>
<feature type="transmembrane region" description="Helical" evidence="6">
    <location>
        <begin position="175"/>
        <end position="193"/>
    </location>
</feature>
<feature type="transmembrane region" description="Helical" evidence="6">
    <location>
        <begin position="20"/>
        <end position="39"/>
    </location>
</feature>
<evidence type="ECO:0000256" key="5">
    <source>
        <dbReference type="ARBA" id="ARBA00023136"/>
    </source>
</evidence>
<dbReference type="PANTHER" id="PTHR43683:SF1">
    <property type="entry name" value="MULTIDRUG EFFLUX PROTEIN YFMO"/>
    <property type="match status" value="1"/>
</dbReference>
<dbReference type="Pfam" id="PF07690">
    <property type="entry name" value="MFS_1"/>
    <property type="match status" value="1"/>
</dbReference>
<feature type="transmembrane region" description="Helical" evidence="6">
    <location>
        <begin position="59"/>
        <end position="79"/>
    </location>
</feature>
<evidence type="ECO:0000256" key="3">
    <source>
        <dbReference type="ARBA" id="ARBA00022692"/>
    </source>
</evidence>
<feature type="transmembrane region" description="Helical" evidence="6">
    <location>
        <begin position="340"/>
        <end position="357"/>
    </location>
</feature>
<dbReference type="Proteomes" id="UP000561326">
    <property type="component" value="Unassembled WGS sequence"/>
</dbReference>
<keyword evidence="3 6" id="KW-0812">Transmembrane</keyword>
<dbReference type="SUPFAM" id="SSF103473">
    <property type="entry name" value="MFS general substrate transporter"/>
    <property type="match status" value="1"/>
</dbReference>
<feature type="transmembrane region" description="Helical" evidence="6">
    <location>
        <begin position="145"/>
        <end position="163"/>
    </location>
</feature>
<dbReference type="PROSITE" id="PS50850">
    <property type="entry name" value="MFS"/>
    <property type="match status" value="1"/>
</dbReference>
<dbReference type="InterPro" id="IPR001958">
    <property type="entry name" value="Tet-R_TetA/multi-R_MdtG-like"/>
</dbReference>
<comment type="caution">
    <text evidence="8">The sequence shown here is derived from an EMBL/GenBank/DDBJ whole genome shotgun (WGS) entry which is preliminary data.</text>
</comment>
<dbReference type="InterPro" id="IPR011701">
    <property type="entry name" value="MFS"/>
</dbReference>
<feature type="transmembrane region" description="Helical" evidence="6">
    <location>
        <begin position="363"/>
        <end position="386"/>
    </location>
</feature>
<feature type="transmembrane region" description="Helical" evidence="6">
    <location>
        <begin position="280"/>
        <end position="298"/>
    </location>
</feature>
<feature type="transmembrane region" description="Helical" evidence="6">
    <location>
        <begin position="214"/>
        <end position="237"/>
    </location>
</feature>
<proteinExistence type="predicted"/>
<dbReference type="GO" id="GO:0005886">
    <property type="term" value="C:plasma membrane"/>
    <property type="evidence" value="ECO:0007669"/>
    <property type="project" value="UniProtKB-SubCell"/>
</dbReference>
<dbReference type="InterPro" id="IPR053200">
    <property type="entry name" value="YfmO-like"/>
</dbReference>
<comment type="subcellular location">
    <subcellularLocation>
        <location evidence="1">Cell membrane</location>
        <topology evidence="1">Multi-pass membrane protein</topology>
    </subcellularLocation>
</comment>
<sequence length="400" mass="42343">MNADSAQSLSAQNQSAKQPLVIWVIFFATIISFMGLGLVDPILPAIAEKLRATPSQVSLLFSSYNLITGVAMLITGVVSSRVGIKWTLLTGIIFIIVFSALAGSSNGIWQIVGFRGGWGLGNSLFIATALSAIVGLSVGGTAKAIILYEAAIGLGISVGPLLGGELGSISWRGPFYGVSVLMLIAFFALLLKMPQVARPKVKSSILDPIKALKFPGLLRLGLTAFLYNIGFFTLMAYAPFVMGLDEHGLGYVFLGWGLCLAITSVFVAPKLQARFGTIKSMCAMLILFAFTLLAMGIWTDSRTVIIVSVIIAGLFLGTNNTLITTAVMQVAPVERATASAAYSFVRFIGGAIGPWLANKLAEAYTSHVPFITGAMFVFVAMLVVALGRGHIAHVDRVSSH</sequence>
<dbReference type="InterPro" id="IPR020846">
    <property type="entry name" value="MFS_dom"/>
</dbReference>
<keyword evidence="2" id="KW-0813">Transport</keyword>
<dbReference type="Gene3D" id="1.20.1250.20">
    <property type="entry name" value="MFS general substrate transporter like domains"/>
    <property type="match status" value="1"/>
</dbReference>
<feature type="domain" description="Major facilitator superfamily (MFS) profile" evidence="7">
    <location>
        <begin position="21"/>
        <end position="392"/>
    </location>
</feature>
<dbReference type="CDD" id="cd17474">
    <property type="entry name" value="MFS_YfmO_like"/>
    <property type="match status" value="1"/>
</dbReference>
<name>A0A848CUV4_ANEAE</name>
<protein>
    <submittedName>
        <fullName evidence="8">MFS transporter</fullName>
    </submittedName>
</protein>
<dbReference type="EMBL" id="JABAGO010000006">
    <property type="protein sequence ID" value="NME97687.1"/>
    <property type="molecule type" value="Genomic_DNA"/>
</dbReference>
<feature type="transmembrane region" description="Helical" evidence="6">
    <location>
        <begin position="118"/>
        <end position="138"/>
    </location>
</feature>
<evidence type="ECO:0000256" key="6">
    <source>
        <dbReference type="SAM" id="Phobius"/>
    </source>
</evidence>
<dbReference type="PRINTS" id="PR01035">
    <property type="entry name" value="TCRTETA"/>
</dbReference>
<dbReference type="RefSeq" id="WP_168974708.1">
    <property type="nucleotide sequence ID" value="NZ_CAMJCG010000024.1"/>
</dbReference>
<evidence type="ECO:0000313" key="8">
    <source>
        <dbReference type="EMBL" id="NME97687.1"/>
    </source>
</evidence>
<evidence type="ECO:0000256" key="4">
    <source>
        <dbReference type="ARBA" id="ARBA00022989"/>
    </source>
</evidence>
<dbReference type="PANTHER" id="PTHR43683">
    <property type="entry name" value="MULTIDRUG EFFLUX PROTEIN YFMO"/>
    <property type="match status" value="1"/>
</dbReference>